<feature type="signal peptide" evidence="2">
    <location>
        <begin position="1"/>
        <end position="24"/>
    </location>
</feature>
<protein>
    <submittedName>
        <fullName evidence="3">Uncharacterized protein</fullName>
    </submittedName>
</protein>
<evidence type="ECO:0000256" key="1">
    <source>
        <dbReference type="SAM" id="MobiDB-lite"/>
    </source>
</evidence>
<organism evidence="3 4">
    <name type="scientific">Trametes versicolor (strain FP-101664)</name>
    <name type="common">White-rot fungus</name>
    <name type="synonym">Coriolus versicolor</name>
    <dbReference type="NCBI Taxonomy" id="717944"/>
    <lineage>
        <taxon>Eukaryota</taxon>
        <taxon>Fungi</taxon>
        <taxon>Dikarya</taxon>
        <taxon>Basidiomycota</taxon>
        <taxon>Agaricomycotina</taxon>
        <taxon>Agaricomycetes</taxon>
        <taxon>Polyporales</taxon>
        <taxon>Polyporaceae</taxon>
        <taxon>Trametes</taxon>
    </lineage>
</organism>
<dbReference type="EMBL" id="JH711802">
    <property type="protein sequence ID" value="EIW51457.1"/>
    <property type="molecule type" value="Genomic_DNA"/>
</dbReference>
<feature type="region of interest" description="Disordered" evidence="1">
    <location>
        <begin position="141"/>
        <end position="160"/>
    </location>
</feature>
<keyword evidence="4" id="KW-1185">Reference proteome</keyword>
<keyword evidence="2" id="KW-0732">Signal</keyword>
<evidence type="ECO:0000313" key="3">
    <source>
        <dbReference type="EMBL" id="EIW51457.1"/>
    </source>
</evidence>
<accession>R7S785</accession>
<reference evidence="4" key="1">
    <citation type="journal article" date="2012" name="Science">
        <title>The Paleozoic origin of enzymatic lignin decomposition reconstructed from 31 fungal genomes.</title>
        <authorList>
            <person name="Floudas D."/>
            <person name="Binder M."/>
            <person name="Riley R."/>
            <person name="Barry K."/>
            <person name="Blanchette R.A."/>
            <person name="Henrissat B."/>
            <person name="Martinez A.T."/>
            <person name="Otillar R."/>
            <person name="Spatafora J.W."/>
            <person name="Yadav J.S."/>
            <person name="Aerts A."/>
            <person name="Benoit I."/>
            <person name="Boyd A."/>
            <person name="Carlson A."/>
            <person name="Copeland A."/>
            <person name="Coutinho P.M."/>
            <person name="de Vries R.P."/>
            <person name="Ferreira P."/>
            <person name="Findley K."/>
            <person name="Foster B."/>
            <person name="Gaskell J."/>
            <person name="Glotzer D."/>
            <person name="Gorecki P."/>
            <person name="Heitman J."/>
            <person name="Hesse C."/>
            <person name="Hori C."/>
            <person name="Igarashi K."/>
            <person name="Jurgens J.A."/>
            <person name="Kallen N."/>
            <person name="Kersten P."/>
            <person name="Kohler A."/>
            <person name="Kuees U."/>
            <person name="Kumar T.K.A."/>
            <person name="Kuo A."/>
            <person name="LaButti K."/>
            <person name="Larrondo L.F."/>
            <person name="Lindquist E."/>
            <person name="Ling A."/>
            <person name="Lombard V."/>
            <person name="Lucas S."/>
            <person name="Lundell T."/>
            <person name="Martin R."/>
            <person name="McLaughlin D.J."/>
            <person name="Morgenstern I."/>
            <person name="Morin E."/>
            <person name="Murat C."/>
            <person name="Nagy L.G."/>
            <person name="Nolan M."/>
            <person name="Ohm R.A."/>
            <person name="Patyshakuliyeva A."/>
            <person name="Rokas A."/>
            <person name="Ruiz-Duenas F.J."/>
            <person name="Sabat G."/>
            <person name="Salamov A."/>
            <person name="Samejima M."/>
            <person name="Schmutz J."/>
            <person name="Slot J.C."/>
            <person name="St John F."/>
            <person name="Stenlid J."/>
            <person name="Sun H."/>
            <person name="Sun S."/>
            <person name="Syed K."/>
            <person name="Tsang A."/>
            <person name="Wiebenga A."/>
            <person name="Young D."/>
            <person name="Pisabarro A."/>
            <person name="Eastwood D.C."/>
            <person name="Martin F."/>
            <person name="Cullen D."/>
            <person name="Grigoriev I.V."/>
            <person name="Hibbett D.S."/>
        </authorList>
    </citation>
    <scope>NUCLEOTIDE SEQUENCE [LARGE SCALE GENOMIC DNA]</scope>
    <source>
        <strain evidence="4">FP-101664</strain>
    </source>
</reference>
<feature type="chain" id="PRO_5004443892" evidence="2">
    <location>
        <begin position="25"/>
        <end position="507"/>
    </location>
</feature>
<evidence type="ECO:0000313" key="4">
    <source>
        <dbReference type="Proteomes" id="UP000054317"/>
    </source>
</evidence>
<dbReference type="GeneID" id="19417430"/>
<sequence>MSSLRPLCLLVSLDSLRLPLPVSAAFLHCDRGESAFLQVRARALTSAPSQAVLPLVHLLHACSFKSAEHVLRARKGWSTSLLHVPDSHTTVSFLAVPGPHLDDNTEPLLALDPPHAPALPGESLLIPDDILDAYSSPSTPPVRHLRCTSSTRPRTKQAHAAPSLVQLINKQLANGYAVCSRDRPGQRASASAECSARENDGIARTTEKRPGPHAWYAVNTPHGLRFVPLVYARNAAVHSVADDEDDGLATEHLLVHLLASLHHGCSGATAPPTSSPSSQHNHLVGSTLGLDDVSAVDIPPRAVPTHISAHLAPSWAAPQRLAAGTCLRIVQDATRHLRRAPCRKTKAPEASSLGQLSSRATTAFGAATLMRITQDSTPRPATRHEREEHASTGLARNVPGSTECPHVCRIPKERGRYVHPFANAHPGLGMVSTADSRSALLAWTAATLDDTDLSWDGLTDFDVPEAYDALGAEFGCMAISESLTLPHTQSGNAAAPLDAYEALELRT</sequence>
<gene>
    <name evidence="3" type="ORF">TRAVEDRAFT_54547</name>
</gene>
<dbReference type="AlphaFoldDB" id="R7S785"/>
<feature type="region of interest" description="Disordered" evidence="1">
    <location>
        <begin position="374"/>
        <end position="398"/>
    </location>
</feature>
<dbReference type="RefSeq" id="XP_008045657.1">
    <property type="nucleotide sequence ID" value="XM_008047466.1"/>
</dbReference>
<proteinExistence type="predicted"/>
<dbReference type="Proteomes" id="UP000054317">
    <property type="component" value="Unassembled WGS sequence"/>
</dbReference>
<evidence type="ECO:0000256" key="2">
    <source>
        <dbReference type="SAM" id="SignalP"/>
    </source>
</evidence>
<name>R7S785_TRAVS</name>
<dbReference type="KEGG" id="tvs:TRAVEDRAFT_54547"/>